<dbReference type="GO" id="GO:0004642">
    <property type="term" value="F:phosphoribosylformylglycinamidine synthase activity"/>
    <property type="evidence" value="ECO:0007669"/>
    <property type="project" value="UniProtKB-EC"/>
</dbReference>
<protein>
    <submittedName>
        <fullName evidence="2">Phosphoribosylformylglycinamidine synthase</fullName>
        <ecNumber evidence="2">6.3.5.3</ecNumber>
    </submittedName>
</protein>
<evidence type="ECO:0000313" key="2">
    <source>
        <dbReference type="EMBL" id="EAT10963.1"/>
    </source>
</evidence>
<reference evidence="2 3" key="1">
    <citation type="submission" date="2006-03" db="EMBL/GenBank/DDBJ databases">
        <authorList>
            <person name="Pinhassi J."/>
            <person name="Pedros-Alio C."/>
            <person name="Ferriera S."/>
            <person name="Johnson J."/>
            <person name="Kravitz S."/>
            <person name="Halpern A."/>
            <person name="Remington K."/>
            <person name="Beeson K."/>
            <person name="Tran B."/>
            <person name="Rogers Y.-H."/>
            <person name="Friedman R."/>
            <person name="Venter J.C."/>
        </authorList>
    </citation>
    <scope>NUCLEOTIDE SEQUENCE [LARGE SCALE GENOMIC DNA]</scope>
    <source>
        <strain evidence="2 3">RED65</strain>
    </source>
</reference>
<keyword evidence="2" id="KW-0436">Ligase</keyword>
<name>Q1MYA4_9GAMM</name>
<dbReference type="EC" id="6.3.5.3" evidence="2"/>
<feature type="chain" id="PRO_5004194614" evidence="1">
    <location>
        <begin position="21"/>
        <end position="505"/>
    </location>
</feature>
<feature type="signal peptide" evidence="1">
    <location>
        <begin position="1"/>
        <end position="20"/>
    </location>
</feature>
<dbReference type="Proteomes" id="UP000004263">
    <property type="component" value="Unassembled WGS sequence"/>
</dbReference>
<accession>Q1MYA4</accession>
<evidence type="ECO:0000313" key="3">
    <source>
        <dbReference type="Proteomes" id="UP000004263"/>
    </source>
</evidence>
<dbReference type="HOGENOM" id="CLU_539334_0_0_6"/>
<proteinExistence type="predicted"/>
<gene>
    <name evidence="2" type="ORF">RED65_03070</name>
</gene>
<sequence length="505" mass="55500">MKRNLFFSILFISASQLSYAGSSVAYFPAKPEVTAPTQQEKNVALEATFETSGMEIIDSQGNPSADGITFKEVRWYLQHEPQGLDQTITILGGQRALGDHFIALGVMPEQSYDYTVSEDLNLSFDDIAVPTLRIFNTGKVELISESNTVIGTVSAQVEHLYDIEPADFEPRIIVKEYNNAVAVRWSFEAHPEGYVTIEAIIKDDENIALLSDPSLLTDDIFTLNSGEVGVTIGSKEQTQSLADWKTTLTQNSISNFGLFFENSTEELLTKTTESTNLSTFSAPVFIETTAESFSSTQSIDPGIEYNVYSQHIATNQYDYTIYSSLSDPIRFSSLLNSSYTLTLNSDKKAVIGEPKTFDFSLASTGEHLGTPRVELKLPFNALNNLNGNLSDFYSAESDYIESDCGVEIIGGETILSCINPMEPGDTDSVTFNATFNEADSTSIQYRVCESKLNLCEGVEYETISISVETDDSATTSDSQQESSGGGALLWLSPLLLCLIRRRKSL</sequence>
<dbReference type="RefSeq" id="WP_007016774.1">
    <property type="nucleotide sequence ID" value="NZ_AAQH01000027.1"/>
</dbReference>
<comment type="caution">
    <text evidence="2">The sequence shown here is derived from an EMBL/GenBank/DDBJ whole genome shotgun (WGS) entry which is preliminary data.</text>
</comment>
<dbReference type="EMBL" id="AAQH01000027">
    <property type="protein sequence ID" value="EAT10963.1"/>
    <property type="molecule type" value="Genomic_DNA"/>
</dbReference>
<evidence type="ECO:0000256" key="1">
    <source>
        <dbReference type="SAM" id="SignalP"/>
    </source>
</evidence>
<dbReference type="AlphaFoldDB" id="Q1MYA4"/>
<keyword evidence="1" id="KW-0732">Signal</keyword>
<organism evidence="2 3">
    <name type="scientific">Bermanella marisrubri</name>
    <dbReference type="NCBI Taxonomy" id="207949"/>
    <lineage>
        <taxon>Bacteria</taxon>
        <taxon>Pseudomonadati</taxon>
        <taxon>Pseudomonadota</taxon>
        <taxon>Gammaproteobacteria</taxon>
        <taxon>Oceanospirillales</taxon>
        <taxon>Oceanospirillaceae</taxon>
        <taxon>Bermanella</taxon>
    </lineage>
</organism>
<keyword evidence="3" id="KW-1185">Reference proteome</keyword>